<protein>
    <recommendedName>
        <fullName evidence="3">WYL domain-containing protein</fullName>
    </recommendedName>
</protein>
<evidence type="ECO:0008006" key="3">
    <source>
        <dbReference type="Google" id="ProtNLM"/>
    </source>
</evidence>
<dbReference type="EMBL" id="CP000885">
    <property type="protein sequence ID" value="ABX42611.1"/>
    <property type="molecule type" value="Genomic_DNA"/>
</dbReference>
<gene>
    <name evidence="1" type="ordered locus">Cphy_2248</name>
</gene>
<dbReference type="RefSeq" id="WP_012200265.1">
    <property type="nucleotide sequence ID" value="NC_010001.1"/>
</dbReference>
<organism evidence="1 2">
    <name type="scientific">Lachnoclostridium phytofermentans (strain ATCC 700394 / DSM 18823 / ISDg)</name>
    <name type="common">Clostridium phytofermentans</name>
    <dbReference type="NCBI Taxonomy" id="357809"/>
    <lineage>
        <taxon>Bacteria</taxon>
        <taxon>Bacillati</taxon>
        <taxon>Bacillota</taxon>
        <taxon>Clostridia</taxon>
        <taxon>Lachnospirales</taxon>
        <taxon>Lachnospiraceae</taxon>
    </lineage>
</organism>
<accession>A9KK39</accession>
<sequence>MARIFKWKRCIEPVTIEITGERNGIERFMMEFASYKKQTIIDDESGKCSATLWYDLQDETELLIKLLSFGPILKVTGPDQMLKQIEERINKQYQLLYPYSVK</sequence>
<dbReference type="Proteomes" id="UP000000370">
    <property type="component" value="Chromosome"/>
</dbReference>
<reference evidence="2" key="1">
    <citation type="submission" date="2007-11" db="EMBL/GenBank/DDBJ databases">
        <title>Complete genome sequence of Clostridium phytofermentans ISDg.</title>
        <authorList>
            <person name="Leschine S.B."/>
            <person name="Warnick T.A."/>
            <person name="Blanchard J.L."/>
            <person name="Schnell D.J."/>
            <person name="Petit E.L."/>
            <person name="LaTouf W.G."/>
            <person name="Copeland A."/>
            <person name="Lucas S."/>
            <person name="Lapidus A."/>
            <person name="Barry K."/>
            <person name="Glavina del Rio T."/>
            <person name="Dalin E."/>
            <person name="Tice H."/>
            <person name="Pitluck S."/>
            <person name="Kiss H."/>
            <person name="Brettin T."/>
            <person name="Bruce D."/>
            <person name="Detter J.C."/>
            <person name="Han C."/>
            <person name="Kuske C."/>
            <person name="Schmutz J."/>
            <person name="Larimer F."/>
            <person name="Land M."/>
            <person name="Hauser L."/>
            <person name="Kyrpides N."/>
            <person name="Kim E.A."/>
            <person name="Richardson P."/>
        </authorList>
    </citation>
    <scope>NUCLEOTIDE SEQUENCE [LARGE SCALE GENOMIC DNA]</scope>
    <source>
        <strain evidence="2">ATCC 700394 / DSM 18823 / ISDg</strain>
    </source>
</reference>
<evidence type="ECO:0000313" key="2">
    <source>
        <dbReference type="Proteomes" id="UP000000370"/>
    </source>
</evidence>
<evidence type="ECO:0000313" key="1">
    <source>
        <dbReference type="EMBL" id="ABX42611.1"/>
    </source>
</evidence>
<dbReference type="OrthoDB" id="9815009at2"/>
<dbReference type="HOGENOM" id="CLU_2272505_0_0_9"/>
<dbReference type="STRING" id="357809.Cphy_2248"/>
<dbReference type="KEGG" id="cpy:Cphy_2248"/>
<keyword evidence="2" id="KW-1185">Reference proteome</keyword>
<name>A9KK39_LACP7</name>
<proteinExistence type="predicted"/>
<dbReference type="eggNOG" id="ENOG502Z9WA">
    <property type="taxonomic scope" value="Bacteria"/>
</dbReference>
<dbReference type="AlphaFoldDB" id="A9KK39"/>